<dbReference type="EMBL" id="JACHWY010000003">
    <property type="protein sequence ID" value="MBB3048228.1"/>
    <property type="molecule type" value="Genomic_DNA"/>
</dbReference>
<organism evidence="1 2">
    <name type="scientific">Litorivivens lipolytica</name>
    <dbReference type="NCBI Taxonomy" id="1524264"/>
    <lineage>
        <taxon>Bacteria</taxon>
        <taxon>Pseudomonadati</taxon>
        <taxon>Pseudomonadota</taxon>
        <taxon>Gammaproteobacteria</taxon>
        <taxon>Litorivivens</taxon>
    </lineage>
</organism>
<comment type="caution">
    <text evidence="1">The sequence shown here is derived from an EMBL/GenBank/DDBJ whole genome shotgun (WGS) entry which is preliminary data.</text>
</comment>
<accession>A0A7W4Z6G0</accession>
<evidence type="ECO:0000313" key="1">
    <source>
        <dbReference type="EMBL" id="MBB3048228.1"/>
    </source>
</evidence>
<reference evidence="1 2" key="1">
    <citation type="submission" date="2020-08" db="EMBL/GenBank/DDBJ databases">
        <title>Genomic Encyclopedia of Type Strains, Phase III (KMG-III): the genomes of soil and plant-associated and newly described type strains.</title>
        <authorList>
            <person name="Whitman W."/>
        </authorList>
    </citation>
    <scope>NUCLEOTIDE SEQUENCE [LARGE SCALE GENOMIC DNA]</scope>
    <source>
        <strain evidence="1 2">CECT 8654</strain>
    </source>
</reference>
<dbReference type="RefSeq" id="WP_246386907.1">
    <property type="nucleotide sequence ID" value="NZ_JACHWY010000003.1"/>
</dbReference>
<gene>
    <name evidence="1" type="ORF">FHR99_002502</name>
</gene>
<dbReference type="Proteomes" id="UP000537130">
    <property type="component" value="Unassembled WGS sequence"/>
</dbReference>
<name>A0A7W4Z6G0_9GAMM</name>
<dbReference type="AlphaFoldDB" id="A0A7W4Z6G0"/>
<proteinExistence type="predicted"/>
<keyword evidence="2" id="KW-1185">Reference proteome</keyword>
<sequence>MTHTVYYDRFPQSLSVLCVYQSNAELKAADTDALARIIAEELARIDIPLKDIRRQLSFDTEENCEAQHGGRWNQRLQ</sequence>
<evidence type="ECO:0000313" key="2">
    <source>
        <dbReference type="Proteomes" id="UP000537130"/>
    </source>
</evidence>
<protein>
    <submittedName>
        <fullName evidence="1">Uncharacterized protein</fullName>
    </submittedName>
</protein>